<keyword evidence="3" id="KW-0611">Plant defense</keyword>
<dbReference type="InterPro" id="IPR058192">
    <property type="entry name" value="WHD_ROQ1-like"/>
</dbReference>
<reference evidence="6 7" key="1">
    <citation type="journal article" date="2023" name="G3 (Bethesda)">
        <title>A haplotype-resolved chromosome-scale genome for Quercus rubra L. provides insights into the genetics of adaptive traits for red oak species.</title>
        <authorList>
            <person name="Kapoor B."/>
            <person name="Jenkins J."/>
            <person name="Schmutz J."/>
            <person name="Zhebentyayeva T."/>
            <person name="Kuelheim C."/>
            <person name="Coggeshall M."/>
            <person name="Heim C."/>
            <person name="Lasky J.R."/>
            <person name="Leites L."/>
            <person name="Islam-Faridi N."/>
            <person name="Romero-Severson J."/>
            <person name="DeLeo V.L."/>
            <person name="Lucas S.M."/>
            <person name="Lazic D."/>
            <person name="Gailing O."/>
            <person name="Carlson J."/>
            <person name="Staton M."/>
        </authorList>
    </citation>
    <scope>NUCLEOTIDE SEQUENCE [LARGE SCALE GENOMIC DNA]</scope>
    <source>
        <strain evidence="6">Pseudo-F2</strain>
    </source>
</reference>
<dbReference type="FunFam" id="3.40.50.10140:FF:000007">
    <property type="entry name" value="Disease resistance protein (TIR-NBS-LRR class)"/>
    <property type="match status" value="1"/>
</dbReference>
<dbReference type="GO" id="GO:0007165">
    <property type="term" value="P:signal transduction"/>
    <property type="evidence" value="ECO:0007669"/>
    <property type="project" value="InterPro"/>
</dbReference>
<dbReference type="InterPro" id="IPR035897">
    <property type="entry name" value="Toll_tir_struct_dom_sf"/>
</dbReference>
<dbReference type="GO" id="GO:0006952">
    <property type="term" value="P:defense response"/>
    <property type="evidence" value="ECO:0007669"/>
    <property type="project" value="InterPro"/>
</dbReference>
<proteinExistence type="predicted"/>
<evidence type="ECO:0000256" key="1">
    <source>
        <dbReference type="ARBA" id="ARBA00022614"/>
    </source>
</evidence>
<dbReference type="Gene3D" id="3.40.50.10140">
    <property type="entry name" value="Toll/interleukin-1 receptor homology (TIR) domain"/>
    <property type="match status" value="1"/>
</dbReference>
<keyword evidence="2" id="KW-0677">Repeat</keyword>
<dbReference type="Gene3D" id="3.80.10.10">
    <property type="entry name" value="Ribonuclease Inhibitor"/>
    <property type="match status" value="2"/>
</dbReference>
<dbReference type="AlphaFoldDB" id="A0AAN7FIH7"/>
<dbReference type="InterPro" id="IPR058546">
    <property type="entry name" value="RPS4B/Roq1-like_LRR"/>
</dbReference>
<dbReference type="InterPro" id="IPR000157">
    <property type="entry name" value="TIR_dom"/>
</dbReference>
<feature type="domain" description="TIR" evidence="5">
    <location>
        <begin position="16"/>
        <end position="183"/>
    </location>
</feature>
<dbReference type="Gene3D" id="3.40.50.300">
    <property type="entry name" value="P-loop containing nucleotide triphosphate hydrolases"/>
    <property type="match status" value="1"/>
</dbReference>
<dbReference type="PANTHER" id="PTHR11017">
    <property type="entry name" value="LEUCINE-RICH REPEAT-CONTAINING PROTEIN"/>
    <property type="match status" value="1"/>
</dbReference>
<dbReference type="Pfam" id="PF23286">
    <property type="entry name" value="LRR_13"/>
    <property type="match status" value="1"/>
</dbReference>
<dbReference type="SMART" id="SM00255">
    <property type="entry name" value="TIR"/>
    <property type="match status" value="1"/>
</dbReference>
<dbReference type="SUPFAM" id="SSF52540">
    <property type="entry name" value="P-loop containing nucleoside triphosphate hydrolases"/>
    <property type="match status" value="1"/>
</dbReference>
<dbReference type="PROSITE" id="PS50104">
    <property type="entry name" value="TIR"/>
    <property type="match status" value="1"/>
</dbReference>
<accession>A0AAN7FIH7</accession>
<keyword evidence="7" id="KW-1185">Reference proteome</keyword>
<dbReference type="GO" id="GO:0043531">
    <property type="term" value="F:ADP binding"/>
    <property type="evidence" value="ECO:0007669"/>
    <property type="project" value="InterPro"/>
</dbReference>
<dbReference type="Pfam" id="PF23282">
    <property type="entry name" value="WHD_ROQ1"/>
    <property type="match status" value="1"/>
</dbReference>
<dbReference type="Gene3D" id="1.10.8.430">
    <property type="entry name" value="Helical domain of apoptotic protease-activating factors"/>
    <property type="match status" value="1"/>
</dbReference>
<dbReference type="InterPro" id="IPR002182">
    <property type="entry name" value="NB-ARC"/>
</dbReference>
<gene>
    <name evidence="6" type="ORF">RGQ29_021416</name>
</gene>
<dbReference type="Pfam" id="PF00931">
    <property type="entry name" value="NB-ARC"/>
    <property type="match status" value="1"/>
</dbReference>
<protein>
    <recommendedName>
        <fullName evidence="5">TIR domain-containing protein</fullName>
    </recommendedName>
</protein>
<evidence type="ECO:0000256" key="3">
    <source>
        <dbReference type="ARBA" id="ARBA00022821"/>
    </source>
</evidence>
<keyword evidence="4" id="KW-0520">NAD</keyword>
<sequence>MALQINGASSSFTPQFIYDVFLCFRGEDTRYNFTSHLYQALCDKGFNTFIDNDLQRGEEISMELFKAIELSMISIVVFSENYASSSWCLNELIKILECRNNGQLVLPVFYKVDPSEIRKQKGKFGVALTQHEENLNDNMEKVQRWRTALTKATSLSGFHYKEGCIESETQFIQRIIKEISVTKLNRTQLFVTKHPVGIDSRADAIELLLDLKSNDVRMVGIHGLGGVGKTTIAKAIYNRITKYFELSCFLEDIREKSRTNDDIIKLQEMLLSKISRGTFVKVENVPKGIIMIKERFCRTRLLLIIDNVDESEVMVNLLGECDWFALGSRVIITTRDKQVLNTLGKDHPIYELKELNQSESRELFNLHAFPKIEPKQDYSEVAKQIIHYASGLPLALKIIGSDLCGKSIREWKSALEKYKNIPHKKIQEKLKISYDGLEKTEKDIFLDIACFFKGFDRSYVVNILDACKLYPSYGIGKLIDKCLITVGQSGKLWMHDLLQQMGREIVQQESEELGKRSRIWCFEDAHEILTTNMGSSKIRGIMCCSPQLIMVPIEAEAFENMKNLKFLIVHNVQICEELKYLPNGLRLLQWPEFPFSLPSKYYPQQIVALEMPRSLIRLETTFKLGIQLKYLKYINLNRCESITELPKLCIPSLEELDLSFCQNLVKVHESVGFLDKLQIWDLQGCEKLQILPNTLRLKSLVDFVLIDCLRLEKFPNIHPEMKCLRTLYLRHSGIRELPSSIKYLTGLHSLDLHDCQNLRYLPDDIYKLQLLSELYIPTARLRQTFHYLDGFSKYGFFMLDFLSFRGNKNIIELDFLMKPEYFPVLKSLDLCETDIVSIPNSLSRFNTLEFLYIGHCKQLREIPRLPQSVKFVDVTNSYSLNPQSSSRLLNQKQFFVTFFPNSIFVEFANCMQIGEILRILPNNRLLLPKPKDDKFIIRLPGIEIPKWLNLNHESDGNVISFWVGHKFPKIFDVCFAFGPVKYPRMSSCIVYFSINGCEKENLLSTPTYEFSDHLWIFSLSNKKLQYQLNKSNPSELNYVEVICEMKDRVNNHPRRWGVRVGCICWALRKMEEIDPMAFNNGEEDSGLSMAHTFVNDGSNSKLYLPSKKT</sequence>
<dbReference type="PRINTS" id="PR00364">
    <property type="entry name" value="DISEASERSIST"/>
</dbReference>
<dbReference type="InterPro" id="IPR042197">
    <property type="entry name" value="Apaf_helical"/>
</dbReference>
<evidence type="ECO:0000256" key="2">
    <source>
        <dbReference type="ARBA" id="ARBA00022737"/>
    </source>
</evidence>
<dbReference type="SUPFAM" id="SSF52058">
    <property type="entry name" value="L domain-like"/>
    <property type="match status" value="1"/>
</dbReference>
<dbReference type="InterPro" id="IPR044974">
    <property type="entry name" value="Disease_R_plants"/>
</dbReference>
<dbReference type="SUPFAM" id="SSF52200">
    <property type="entry name" value="Toll/Interleukin receptor TIR domain"/>
    <property type="match status" value="1"/>
</dbReference>
<dbReference type="PANTHER" id="PTHR11017:SF570">
    <property type="entry name" value="DISEASE RESISTANCE PROTEIN (TIR-NBS CLASS)-RELATED"/>
    <property type="match status" value="1"/>
</dbReference>
<keyword evidence="1" id="KW-0433">Leucine-rich repeat</keyword>
<organism evidence="6 7">
    <name type="scientific">Quercus rubra</name>
    <name type="common">Northern red oak</name>
    <name type="synonym">Quercus borealis</name>
    <dbReference type="NCBI Taxonomy" id="3512"/>
    <lineage>
        <taxon>Eukaryota</taxon>
        <taxon>Viridiplantae</taxon>
        <taxon>Streptophyta</taxon>
        <taxon>Embryophyta</taxon>
        <taxon>Tracheophyta</taxon>
        <taxon>Spermatophyta</taxon>
        <taxon>Magnoliopsida</taxon>
        <taxon>eudicotyledons</taxon>
        <taxon>Gunneridae</taxon>
        <taxon>Pentapetalae</taxon>
        <taxon>rosids</taxon>
        <taxon>fabids</taxon>
        <taxon>Fagales</taxon>
        <taxon>Fagaceae</taxon>
        <taxon>Quercus</taxon>
    </lineage>
</organism>
<dbReference type="InterPro" id="IPR027417">
    <property type="entry name" value="P-loop_NTPase"/>
</dbReference>
<dbReference type="InterPro" id="IPR032675">
    <property type="entry name" value="LRR_dom_sf"/>
</dbReference>
<dbReference type="EMBL" id="JAXUIC010000005">
    <property type="protein sequence ID" value="KAK4591209.1"/>
    <property type="molecule type" value="Genomic_DNA"/>
</dbReference>
<evidence type="ECO:0000313" key="6">
    <source>
        <dbReference type="EMBL" id="KAK4591209.1"/>
    </source>
</evidence>
<dbReference type="Pfam" id="PF01582">
    <property type="entry name" value="TIR"/>
    <property type="match status" value="1"/>
</dbReference>
<comment type="caution">
    <text evidence="6">The sequence shown here is derived from an EMBL/GenBank/DDBJ whole genome shotgun (WGS) entry which is preliminary data.</text>
</comment>
<name>A0AAN7FIH7_QUERU</name>
<evidence type="ECO:0000259" key="5">
    <source>
        <dbReference type="PROSITE" id="PS50104"/>
    </source>
</evidence>
<dbReference type="Proteomes" id="UP001324115">
    <property type="component" value="Unassembled WGS sequence"/>
</dbReference>
<evidence type="ECO:0000256" key="4">
    <source>
        <dbReference type="ARBA" id="ARBA00023027"/>
    </source>
</evidence>
<evidence type="ECO:0000313" key="7">
    <source>
        <dbReference type="Proteomes" id="UP001324115"/>
    </source>
</evidence>